<organism evidence="2">
    <name type="scientific">Cucumis melo</name>
    <name type="common">Muskmelon</name>
    <dbReference type="NCBI Taxonomy" id="3656"/>
    <lineage>
        <taxon>Eukaryota</taxon>
        <taxon>Viridiplantae</taxon>
        <taxon>Streptophyta</taxon>
        <taxon>Embryophyta</taxon>
        <taxon>Tracheophyta</taxon>
        <taxon>Spermatophyta</taxon>
        <taxon>Magnoliopsida</taxon>
        <taxon>eudicotyledons</taxon>
        <taxon>Gunneridae</taxon>
        <taxon>Pentapetalae</taxon>
        <taxon>rosids</taxon>
        <taxon>fabids</taxon>
        <taxon>Cucurbitales</taxon>
        <taxon>Cucurbitaceae</taxon>
        <taxon>Benincaseae</taxon>
        <taxon>Cucumis</taxon>
    </lineage>
</organism>
<evidence type="ECO:0000313" key="2">
    <source>
        <dbReference type="EnsemblPlants" id="MELO3C031819.2.1"/>
    </source>
</evidence>
<name>A0A9I9ECC4_CUCME</name>
<protein>
    <submittedName>
        <fullName evidence="2">Uncharacterized protein</fullName>
    </submittedName>
</protein>
<sequence length="119" mass="13090">MDLIGSKTHHNSETRSGRSNFSFSQHLNATRANCSARSCGQSPADESKTTTMLSFSIAHFTSFTIPGDISSNANPCLPWKWAIVIFAGKLFGPTSPIPTEQSSNHTTFSYNKNSWNIKF</sequence>
<evidence type="ECO:0000256" key="1">
    <source>
        <dbReference type="SAM" id="MobiDB-lite"/>
    </source>
</evidence>
<dbReference type="EnsemblPlants" id="MELO3C031819.2.1">
    <property type="protein sequence ID" value="MELO3C031819.2.1"/>
    <property type="gene ID" value="MELO3C031819.2"/>
</dbReference>
<reference evidence="2" key="1">
    <citation type="submission" date="2023-03" db="UniProtKB">
        <authorList>
            <consortium name="EnsemblPlants"/>
        </authorList>
    </citation>
    <scope>IDENTIFICATION</scope>
</reference>
<feature type="region of interest" description="Disordered" evidence="1">
    <location>
        <begin position="1"/>
        <end position="21"/>
    </location>
</feature>
<dbReference type="Gramene" id="MELO3C031819.2.1">
    <property type="protein sequence ID" value="MELO3C031819.2.1"/>
    <property type="gene ID" value="MELO3C031819.2"/>
</dbReference>
<dbReference type="AlphaFoldDB" id="A0A9I9ECC4"/>
<accession>A0A9I9ECC4</accession>
<proteinExistence type="predicted"/>